<name>A0ABU2LSW1_9ACTN</name>
<sequence length="384" mass="41456">MTHHTDSVREVALTADNRVTLRGPADLADALPYLLGFEPDDSIVLVALHGPRGRVGGRIRTGIPGDPESWEETARQLAACLAESGGKAGTRPDAAVVYLCQKACEGQSAKEAMERLRPLAQCLRTACGALDVPVYEALFLSRDRYWSYCCPGTGCCSGEGNELPQAGTSAMAAAATYAGIRVRGSLRELERRFAPLGQPEAARQARAFDAAAVALVPRMLGGTADALTVRGETVELAERLLTRFRRAALSSGRDDPSADPSDDSLLTCEEAARLVLGLQDRLARDRAAEWMEGPEAEVALRLWRALARRCVAAYEAHAAAPLTLAGWVSWSTGDELGARVALGRALEIDPEYVFARLLHQACNEGLDPEPLRRCMRQQRAAREH</sequence>
<dbReference type="InterPro" id="IPR025447">
    <property type="entry name" value="DUF4192"/>
</dbReference>
<evidence type="ECO:0000313" key="1">
    <source>
        <dbReference type="EMBL" id="MDT0320672.1"/>
    </source>
</evidence>
<accession>A0ABU2LSW1</accession>
<organism evidence="1 2">
    <name type="scientific">Streptomyces millisiae</name>
    <dbReference type="NCBI Taxonomy" id="3075542"/>
    <lineage>
        <taxon>Bacteria</taxon>
        <taxon>Bacillati</taxon>
        <taxon>Actinomycetota</taxon>
        <taxon>Actinomycetes</taxon>
        <taxon>Kitasatosporales</taxon>
        <taxon>Streptomycetaceae</taxon>
        <taxon>Streptomyces</taxon>
    </lineage>
</organism>
<dbReference type="Pfam" id="PF13830">
    <property type="entry name" value="DUF4192"/>
    <property type="match status" value="1"/>
</dbReference>
<proteinExistence type="predicted"/>
<dbReference type="Proteomes" id="UP001183420">
    <property type="component" value="Unassembled WGS sequence"/>
</dbReference>
<protein>
    <submittedName>
        <fullName evidence="1">DUF4192 domain-containing protein</fullName>
    </submittedName>
</protein>
<reference evidence="2" key="1">
    <citation type="submission" date="2023-07" db="EMBL/GenBank/DDBJ databases">
        <title>30 novel species of actinomycetes from the DSMZ collection.</title>
        <authorList>
            <person name="Nouioui I."/>
        </authorList>
    </citation>
    <scope>NUCLEOTIDE SEQUENCE [LARGE SCALE GENOMIC DNA]</scope>
    <source>
        <strain evidence="2">DSM 44918</strain>
    </source>
</reference>
<comment type="caution">
    <text evidence="1">The sequence shown here is derived from an EMBL/GenBank/DDBJ whole genome shotgun (WGS) entry which is preliminary data.</text>
</comment>
<evidence type="ECO:0000313" key="2">
    <source>
        <dbReference type="Proteomes" id="UP001183420"/>
    </source>
</evidence>
<keyword evidence="2" id="KW-1185">Reference proteome</keyword>
<dbReference type="EMBL" id="JAVREM010000027">
    <property type="protein sequence ID" value="MDT0320672.1"/>
    <property type="molecule type" value="Genomic_DNA"/>
</dbReference>
<gene>
    <name evidence="1" type="ORF">RNC47_20275</name>
</gene>
<dbReference type="RefSeq" id="WP_311600720.1">
    <property type="nucleotide sequence ID" value="NZ_JAVREM010000027.1"/>
</dbReference>